<accession>A0A7J4TIV1</accession>
<dbReference type="SUPFAM" id="SSF54786">
    <property type="entry name" value="YcfA/nrd intein domain"/>
    <property type="match status" value="1"/>
</dbReference>
<keyword evidence="2" id="KW-0540">Nuclease</keyword>
<organism evidence="7 8">
    <name type="scientific">Methanobacterium subterraneum</name>
    <dbReference type="NCBI Taxonomy" id="59277"/>
    <lineage>
        <taxon>Archaea</taxon>
        <taxon>Methanobacteriati</taxon>
        <taxon>Methanobacteriota</taxon>
        <taxon>Methanomada group</taxon>
        <taxon>Methanobacteria</taxon>
        <taxon>Methanobacteriales</taxon>
        <taxon>Methanobacteriaceae</taxon>
        <taxon>Methanobacterium</taxon>
    </lineage>
</organism>
<dbReference type="EMBL" id="DUHE01000154">
    <property type="protein sequence ID" value="HII84290.1"/>
    <property type="molecule type" value="Genomic_DNA"/>
</dbReference>
<proteinExistence type="predicted"/>
<keyword evidence="1" id="KW-1277">Toxin-antitoxin system</keyword>
<evidence type="ECO:0000256" key="4">
    <source>
        <dbReference type="ARBA" id="ARBA00022801"/>
    </source>
</evidence>
<dbReference type="AlphaFoldDB" id="A0A7J4TIV1"/>
<keyword evidence="5" id="KW-0694">RNA-binding</keyword>
<name>A0A7J4TIV1_9EURY</name>
<gene>
    <name evidence="7" type="ORF">HA271_05525</name>
</gene>
<keyword evidence="4" id="KW-0378">Hydrolase</keyword>
<evidence type="ECO:0000256" key="2">
    <source>
        <dbReference type="ARBA" id="ARBA00022722"/>
    </source>
</evidence>
<dbReference type="GO" id="GO:0016787">
    <property type="term" value="F:hydrolase activity"/>
    <property type="evidence" value="ECO:0007669"/>
    <property type="project" value="UniProtKB-KW"/>
</dbReference>
<reference evidence="8" key="1">
    <citation type="journal article" date="2020" name="bioRxiv">
        <title>A rank-normalized archaeal taxonomy based on genome phylogeny resolves widespread incomplete and uneven classifications.</title>
        <authorList>
            <person name="Rinke C."/>
            <person name="Chuvochina M."/>
            <person name="Mussig A.J."/>
            <person name="Chaumeil P.-A."/>
            <person name="Waite D.W."/>
            <person name="Whitman W.B."/>
            <person name="Parks D.H."/>
            <person name="Hugenholtz P."/>
        </authorList>
    </citation>
    <scope>NUCLEOTIDE SEQUENCE [LARGE SCALE GENOMIC DNA]</scope>
</reference>
<evidence type="ECO:0000313" key="7">
    <source>
        <dbReference type="EMBL" id="HII84290.1"/>
    </source>
</evidence>
<keyword evidence="6" id="KW-0346">Stress response</keyword>
<comment type="caution">
    <text evidence="7">The sequence shown here is derived from an EMBL/GenBank/DDBJ whole genome shotgun (WGS) entry which is preliminary data.</text>
</comment>
<dbReference type="InterPro" id="IPR012933">
    <property type="entry name" value="HicA_mRNA_interferase"/>
</dbReference>
<dbReference type="Pfam" id="PF07927">
    <property type="entry name" value="HicA_toxin"/>
    <property type="match status" value="1"/>
</dbReference>
<dbReference type="GO" id="GO:0004519">
    <property type="term" value="F:endonuclease activity"/>
    <property type="evidence" value="ECO:0007669"/>
    <property type="project" value="UniProtKB-KW"/>
</dbReference>
<evidence type="ECO:0000256" key="1">
    <source>
        <dbReference type="ARBA" id="ARBA00022649"/>
    </source>
</evidence>
<dbReference type="InterPro" id="IPR038570">
    <property type="entry name" value="HicA_sf"/>
</dbReference>
<protein>
    <submittedName>
        <fullName evidence="7">Type II toxin-antitoxin system HicA family toxin</fullName>
    </submittedName>
</protein>
<dbReference type="Gene3D" id="3.30.920.30">
    <property type="entry name" value="Hypothetical protein"/>
    <property type="match status" value="1"/>
</dbReference>
<evidence type="ECO:0000256" key="6">
    <source>
        <dbReference type="ARBA" id="ARBA00023016"/>
    </source>
</evidence>
<evidence type="ECO:0000256" key="3">
    <source>
        <dbReference type="ARBA" id="ARBA00022759"/>
    </source>
</evidence>
<dbReference type="Proteomes" id="UP000586031">
    <property type="component" value="Unassembled WGS sequence"/>
</dbReference>
<evidence type="ECO:0000256" key="5">
    <source>
        <dbReference type="ARBA" id="ARBA00022884"/>
    </source>
</evidence>
<sequence length="73" mass="8186">MPKLPVISGMKTVKAFQKAGWIVKRQTGSHIILEKAGYIATLSVPNHNEIKRGTLRNLIKDAELTIEEFLDLL</sequence>
<dbReference type="GO" id="GO:0003729">
    <property type="term" value="F:mRNA binding"/>
    <property type="evidence" value="ECO:0007669"/>
    <property type="project" value="InterPro"/>
</dbReference>
<keyword evidence="3" id="KW-0255">Endonuclease</keyword>
<evidence type="ECO:0000313" key="8">
    <source>
        <dbReference type="Proteomes" id="UP000586031"/>
    </source>
</evidence>